<reference evidence="2" key="1">
    <citation type="submission" date="2023-03" db="EMBL/GenBank/DDBJ databases">
        <authorList>
            <person name="Steffen K."/>
            <person name="Cardenas P."/>
        </authorList>
    </citation>
    <scope>NUCLEOTIDE SEQUENCE</scope>
</reference>
<feature type="region of interest" description="Disordered" evidence="1">
    <location>
        <begin position="1"/>
        <end position="23"/>
    </location>
</feature>
<keyword evidence="3" id="KW-1185">Reference proteome</keyword>
<evidence type="ECO:0000313" key="3">
    <source>
        <dbReference type="Proteomes" id="UP001174909"/>
    </source>
</evidence>
<name>A0AA35SI48_GEOBA</name>
<evidence type="ECO:0000256" key="1">
    <source>
        <dbReference type="SAM" id="MobiDB-lite"/>
    </source>
</evidence>
<feature type="compositionally biased region" description="Low complexity" evidence="1">
    <location>
        <begin position="34"/>
        <end position="45"/>
    </location>
</feature>
<sequence length="51" mass="5137">MEWVGEVTSATPSAPSTVRWNHDTTDTVPLFTCSSSPAGTGASGSVEPAGV</sequence>
<dbReference type="EMBL" id="CASHTH010002414">
    <property type="protein sequence ID" value="CAI8029557.1"/>
    <property type="molecule type" value="Genomic_DNA"/>
</dbReference>
<protein>
    <submittedName>
        <fullName evidence="2">Uncharacterized protein</fullName>
    </submittedName>
</protein>
<gene>
    <name evidence="2" type="ORF">GBAR_LOCUS16784</name>
</gene>
<feature type="compositionally biased region" description="Polar residues" evidence="1">
    <location>
        <begin position="8"/>
        <end position="19"/>
    </location>
</feature>
<proteinExistence type="predicted"/>
<comment type="caution">
    <text evidence="2">The sequence shown here is derived from an EMBL/GenBank/DDBJ whole genome shotgun (WGS) entry which is preliminary data.</text>
</comment>
<feature type="region of interest" description="Disordered" evidence="1">
    <location>
        <begin position="32"/>
        <end position="51"/>
    </location>
</feature>
<organism evidence="2 3">
    <name type="scientific">Geodia barretti</name>
    <name type="common">Barrett's horny sponge</name>
    <dbReference type="NCBI Taxonomy" id="519541"/>
    <lineage>
        <taxon>Eukaryota</taxon>
        <taxon>Metazoa</taxon>
        <taxon>Porifera</taxon>
        <taxon>Demospongiae</taxon>
        <taxon>Heteroscleromorpha</taxon>
        <taxon>Tetractinellida</taxon>
        <taxon>Astrophorina</taxon>
        <taxon>Geodiidae</taxon>
        <taxon>Geodia</taxon>
    </lineage>
</organism>
<accession>A0AA35SI48</accession>
<evidence type="ECO:0000313" key="2">
    <source>
        <dbReference type="EMBL" id="CAI8029557.1"/>
    </source>
</evidence>
<dbReference type="EMBL" id="CASHTH010002414">
    <property type="protein sequence ID" value="CAI8029558.1"/>
    <property type="molecule type" value="Genomic_DNA"/>
</dbReference>
<dbReference type="Proteomes" id="UP001174909">
    <property type="component" value="Unassembled WGS sequence"/>
</dbReference>
<dbReference type="AlphaFoldDB" id="A0AA35SI48"/>